<evidence type="ECO:0000313" key="2">
    <source>
        <dbReference type="EMBL" id="XAM41206.1"/>
    </source>
</evidence>
<feature type="chain" id="PRO_5045467817" description="Lipoprotein" evidence="1">
    <location>
        <begin position="23"/>
        <end position="141"/>
    </location>
</feature>
<reference evidence="2 3" key="1">
    <citation type="submission" date="2024-04" db="EMBL/GenBank/DDBJ databases">
        <title>Isolation and characterization of novel acetogenic strains of the genera Terrisporobacter and Acetoanaerobium.</title>
        <authorList>
            <person name="Boeer T."/>
            <person name="Schueler M.A."/>
            <person name="Lueschen A."/>
            <person name="Eysell L."/>
            <person name="Droege J."/>
            <person name="Heinemann M."/>
            <person name="Engelhardt L."/>
            <person name="Basen M."/>
            <person name="Daniel R."/>
        </authorList>
    </citation>
    <scope>NUCLEOTIDE SEQUENCE [LARGE SCALE GENOMIC DNA]</scope>
    <source>
        <strain evidence="2 3">ELB</strain>
    </source>
</reference>
<accession>A0ABZ3FDF0</accession>
<dbReference type="RefSeq" id="WP_343339164.1">
    <property type="nucleotide sequence ID" value="NZ_CP154622.1"/>
</dbReference>
<evidence type="ECO:0008006" key="4">
    <source>
        <dbReference type="Google" id="ProtNLM"/>
    </source>
</evidence>
<proteinExistence type="predicted"/>
<evidence type="ECO:0000313" key="3">
    <source>
        <dbReference type="Proteomes" id="UP001477947"/>
    </source>
</evidence>
<dbReference type="Proteomes" id="UP001477947">
    <property type="component" value="Chromosome"/>
</dbReference>
<organism evidence="2 3">
    <name type="scientific">Terrisporobacter petrolearius</name>
    <dbReference type="NCBI Taxonomy" id="1460447"/>
    <lineage>
        <taxon>Bacteria</taxon>
        <taxon>Bacillati</taxon>
        <taxon>Bacillota</taxon>
        <taxon>Clostridia</taxon>
        <taxon>Peptostreptococcales</taxon>
        <taxon>Peptostreptococcaceae</taxon>
        <taxon>Terrisporobacter</taxon>
    </lineage>
</organism>
<evidence type="ECO:0000256" key="1">
    <source>
        <dbReference type="SAM" id="SignalP"/>
    </source>
</evidence>
<keyword evidence="1" id="KW-0732">Signal</keyword>
<name>A0ABZ3FDF0_9FIRM</name>
<keyword evidence="3" id="KW-1185">Reference proteome</keyword>
<sequence length="141" mass="16592">MKKINALIVVLFISLTMVGCSVKETFSNEPGDYISDDNYIKYNMDDFKGMIDQDRFNLYSDNQIEEDINQEIDRVKEYNLHTKEAKEVRDTYCNYMKKYNKALINNDAEEIKNLEKDFQNKLELFNNKCDEAAESINSEPN</sequence>
<protein>
    <recommendedName>
        <fullName evidence="4">Lipoprotein</fullName>
    </recommendedName>
</protein>
<gene>
    <name evidence="2" type="ORF">TPELB_15170</name>
</gene>
<feature type="signal peptide" evidence="1">
    <location>
        <begin position="1"/>
        <end position="22"/>
    </location>
</feature>
<dbReference type="PROSITE" id="PS51257">
    <property type="entry name" value="PROKAR_LIPOPROTEIN"/>
    <property type="match status" value="1"/>
</dbReference>
<dbReference type="EMBL" id="CP154622">
    <property type="protein sequence ID" value="XAM41206.1"/>
    <property type="molecule type" value="Genomic_DNA"/>
</dbReference>